<dbReference type="Proteomes" id="UP000824366">
    <property type="component" value="Chromosome"/>
</dbReference>
<keyword evidence="1" id="KW-0472">Membrane</keyword>
<protein>
    <recommendedName>
        <fullName evidence="4">DUF2798 domain-containing protein</fullName>
    </recommendedName>
</protein>
<keyword evidence="1" id="KW-1133">Transmembrane helix</keyword>
<proteinExistence type="predicted"/>
<name>A0ABN6D8F1_9BURK</name>
<organism evidence="2 3">
    <name type="scientific">Rhodoferax lithotrophicus</name>
    <dbReference type="NCBI Taxonomy" id="2798804"/>
    <lineage>
        <taxon>Bacteria</taxon>
        <taxon>Pseudomonadati</taxon>
        <taxon>Pseudomonadota</taxon>
        <taxon>Betaproteobacteria</taxon>
        <taxon>Burkholderiales</taxon>
        <taxon>Comamonadaceae</taxon>
        <taxon>Rhodoferax</taxon>
    </lineage>
</organism>
<dbReference type="EMBL" id="AP024238">
    <property type="protein sequence ID" value="BCO27106.1"/>
    <property type="molecule type" value="Genomic_DNA"/>
</dbReference>
<dbReference type="InterPro" id="IPR021529">
    <property type="entry name" value="DUF2798"/>
</dbReference>
<dbReference type="Pfam" id="PF11391">
    <property type="entry name" value="DUF2798"/>
    <property type="match status" value="1"/>
</dbReference>
<sequence length="59" mass="6636">MVFLMTFVITLANLGWVEHFILAWAKSFTIAYVVAVPVIYFIAPVARKITHQILGMPSV</sequence>
<evidence type="ECO:0000256" key="1">
    <source>
        <dbReference type="SAM" id="Phobius"/>
    </source>
</evidence>
<evidence type="ECO:0008006" key="4">
    <source>
        <dbReference type="Google" id="ProtNLM"/>
    </source>
</evidence>
<evidence type="ECO:0000313" key="2">
    <source>
        <dbReference type="EMBL" id="BCO27106.1"/>
    </source>
</evidence>
<keyword evidence="1" id="KW-0812">Transmembrane</keyword>
<keyword evidence="3" id="KW-1185">Reference proteome</keyword>
<accession>A0ABN6D8F1</accession>
<feature type="transmembrane region" description="Helical" evidence="1">
    <location>
        <begin position="27"/>
        <end position="46"/>
    </location>
</feature>
<reference evidence="2 3" key="1">
    <citation type="journal article" date="2021" name="Microbiol. Spectr.">
        <title>A Single Bacterium Capable of Oxidation and Reduction of Iron at Circumneutral pH.</title>
        <authorList>
            <person name="Kato S."/>
            <person name="Ohkuma M."/>
        </authorList>
    </citation>
    <scope>NUCLEOTIDE SEQUENCE [LARGE SCALE GENOMIC DNA]</scope>
    <source>
        <strain evidence="2 3">MIZ03</strain>
    </source>
</reference>
<evidence type="ECO:0000313" key="3">
    <source>
        <dbReference type="Proteomes" id="UP000824366"/>
    </source>
</evidence>
<gene>
    <name evidence="2" type="ORF">MIZ03_1993</name>
</gene>